<comment type="subunit">
    <text evidence="2">Homotrimer.</text>
</comment>
<feature type="chain" id="PRO_5021403474" evidence="11">
    <location>
        <begin position="22"/>
        <end position="402"/>
    </location>
</feature>
<evidence type="ECO:0000256" key="9">
    <source>
        <dbReference type="ARBA" id="ARBA00023136"/>
    </source>
</evidence>
<dbReference type="GO" id="GO:0006811">
    <property type="term" value="P:monoatomic ion transport"/>
    <property type="evidence" value="ECO:0007669"/>
    <property type="project" value="UniProtKB-KW"/>
</dbReference>
<dbReference type="InterPro" id="IPR050298">
    <property type="entry name" value="Gram-neg_bact_OMP"/>
</dbReference>
<keyword evidence="7" id="KW-0406">Ion transport</keyword>
<accession>A0A4Y8MHK8</accession>
<keyword evidence="6 11" id="KW-0732">Signal</keyword>
<dbReference type="GO" id="GO:0015288">
    <property type="term" value="F:porin activity"/>
    <property type="evidence" value="ECO:0007669"/>
    <property type="project" value="UniProtKB-KW"/>
</dbReference>
<feature type="signal peptide" evidence="11">
    <location>
        <begin position="1"/>
        <end position="21"/>
    </location>
</feature>
<organism evidence="13 14">
    <name type="scientific">Paraburkholderia dipogonis</name>
    <dbReference type="NCBI Taxonomy" id="1211383"/>
    <lineage>
        <taxon>Bacteria</taxon>
        <taxon>Pseudomonadati</taxon>
        <taxon>Pseudomonadota</taxon>
        <taxon>Betaproteobacteria</taxon>
        <taxon>Burkholderiales</taxon>
        <taxon>Burkholderiaceae</taxon>
        <taxon>Paraburkholderia</taxon>
    </lineage>
</organism>
<proteinExistence type="predicted"/>
<evidence type="ECO:0000313" key="13">
    <source>
        <dbReference type="EMBL" id="TFE36874.1"/>
    </source>
</evidence>
<keyword evidence="4" id="KW-1134">Transmembrane beta strand</keyword>
<keyword evidence="8" id="KW-0626">Porin</keyword>
<dbReference type="EMBL" id="SNVI01000008">
    <property type="protein sequence ID" value="TFE36874.1"/>
    <property type="molecule type" value="Genomic_DNA"/>
</dbReference>
<comment type="subcellular location">
    <subcellularLocation>
        <location evidence="1">Cell outer membrane</location>
        <topology evidence="1">Multi-pass membrane protein</topology>
    </subcellularLocation>
</comment>
<evidence type="ECO:0000259" key="12">
    <source>
        <dbReference type="Pfam" id="PF13609"/>
    </source>
</evidence>
<keyword evidence="3" id="KW-0813">Transport</keyword>
<dbReference type="PRINTS" id="PR00184">
    <property type="entry name" value="NEISSPPORIN"/>
</dbReference>
<evidence type="ECO:0000256" key="8">
    <source>
        <dbReference type="ARBA" id="ARBA00023114"/>
    </source>
</evidence>
<dbReference type="RefSeq" id="WP_134466795.1">
    <property type="nucleotide sequence ID" value="NZ_SNVI01000008.1"/>
</dbReference>
<evidence type="ECO:0000313" key="14">
    <source>
        <dbReference type="Proteomes" id="UP000297385"/>
    </source>
</evidence>
<evidence type="ECO:0000256" key="1">
    <source>
        <dbReference type="ARBA" id="ARBA00004571"/>
    </source>
</evidence>
<evidence type="ECO:0000256" key="2">
    <source>
        <dbReference type="ARBA" id="ARBA00011233"/>
    </source>
</evidence>
<dbReference type="CDD" id="cd00342">
    <property type="entry name" value="gram_neg_porins"/>
    <property type="match status" value="1"/>
</dbReference>
<reference evidence="13 14" key="1">
    <citation type="submission" date="2019-03" db="EMBL/GenBank/DDBJ databases">
        <title>Complete Genome Sequence of Paraburkholderia dipogonis ICMP 19430T, a Nitrogen-fixing Symbiont of the South African Invasive Legume Dipogon lignosus in New Zealand.</title>
        <authorList>
            <person name="De Meyer S.E."/>
        </authorList>
    </citation>
    <scope>NUCLEOTIDE SEQUENCE [LARGE SCALE GENOMIC DNA]</scope>
    <source>
        <strain evidence="13 14">ICMP 19430</strain>
    </source>
</reference>
<dbReference type="InterPro" id="IPR002299">
    <property type="entry name" value="Porin_Neis"/>
</dbReference>
<dbReference type="GO" id="GO:0046930">
    <property type="term" value="C:pore complex"/>
    <property type="evidence" value="ECO:0007669"/>
    <property type="project" value="UniProtKB-KW"/>
</dbReference>
<name>A0A4Y8MHK8_9BURK</name>
<dbReference type="InterPro" id="IPR033900">
    <property type="entry name" value="Gram_neg_porin_domain"/>
</dbReference>
<evidence type="ECO:0000256" key="6">
    <source>
        <dbReference type="ARBA" id="ARBA00022729"/>
    </source>
</evidence>
<dbReference type="GO" id="GO:0009279">
    <property type="term" value="C:cell outer membrane"/>
    <property type="evidence" value="ECO:0007669"/>
    <property type="project" value="UniProtKB-SubCell"/>
</dbReference>
<keyword evidence="5" id="KW-0812">Transmembrane</keyword>
<dbReference type="InterPro" id="IPR023614">
    <property type="entry name" value="Porin_dom_sf"/>
</dbReference>
<comment type="caution">
    <text evidence="13">The sequence shown here is derived from an EMBL/GenBank/DDBJ whole genome shotgun (WGS) entry which is preliminary data.</text>
</comment>
<evidence type="ECO:0000256" key="11">
    <source>
        <dbReference type="SAM" id="SignalP"/>
    </source>
</evidence>
<gene>
    <name evidence="13" type="ORF">E2553_45400</name>
</gene>
<keyword evidence="9" id="KW-0472">Membrane</keyword>
<protein>
    <submittedName>
        <fullName evidence="13">Porin</fullName>
    </submittedName>
</protein>
<dbReference type="Proteomes" id="UP000297385">
    <property type="component" value="Unassembled WGS sequence"/>
</dbReference>
<dbReference type="PANTHER" id="PTHR34501:SF9">
    <property type="entry name" value="MAJOR OUTER MEMBRANE PROTEIN P.IA"/>
    <property type="match status" value="1"/>
</dbReference>
<sequence length="402" mass="42078">MKKRALAVAAVAALTANASWAQNSVTLYGTADIGMSYQNNVTPIGSGAAGKSRVQMFNGVYGSRFGLKGAEDLGAGNKIVFTLESGFGLTNGAQQYTNAMFGRQAFVGVTNPAYGTLTLGRQYLPYQQLLAPYAPTYWLPGYNGAHPGDIDAFDTGYRINNSVVYYSPSYHGLSFGGSYAFGGVAGSVDQGSTWSGAVQYLNGPFGIAAGLVRINNSAPGGGAWGAASTANSGGQEGISAINYGFSNAQAQQRIGVTGGWQFTKTLDISFSYSNVQYIPGVNSGFHSEAIWNTIGTVLHWKATPALDISGGYSYTAATKSNGITDPASYNQFSLFQAYSLSKRSVLYAAQGYQHASGKTLTLAPNGLTSVVNATPSVGDGFNSTPSSTSNQFIFAVGYIQRF</sequence>
<evidence type="ECO:0000256" key="4">
    <source>
        <dbReference type="ARBA" id="ARBA00022452"/>
    </source>
</evidence>
<dbReference type="Gene3D" id="2.40.160.10">
    <property type="entry name" value="Porin"/>
    <property type="match status" value="1"/>
</dbReference>
<evidence type="ECO:0000256" key="3">
    <source>
        <dbReference type="ARBA" id="ARBA00022448"/>
    </source>
</evidence>
<dbReference type="SUPFAM" id="SSF56935">
    <property type="entry name" value="Porins"/>
    <property type="match status" value="1"/>
</dbReference>
<keyword evidence="10" id="KW-0998">Cell outer membrane</keyword>
<feature type="domain" description="Porin" evidence="12">
    <location>
        <begin position="9"/>
        <end position="356"/>
    </location>
</feature>
<evidence type="ECO:0000256" key="5">
    <source>
        <dbReference type="ARBA" id="ARBA00022692"/>
    </source>
</evidence>
<dbReference type="Pfam" id="PF13609">
    <property type="entry name" value="Porin_4"/>
    <property type="match status" value="1"/>
</dbReference>
<evidence type="ECO:0000256" key="10">
    <source>
        <dbReference type="ARBA" id="ARBA00023237"/>
    </source>
</evidence>
<dbReference type="PANTHER" id="PTHR34501">
    <property type="entry name" value="PROTEIN YDDL-RELATED"/>
    <property type="match status" value="1"/>
</dbReference>
<dbReference type="AlphaFoldDB" id="A0A4Y8MHK8"/>
<evidence type="ECO:0000256" key="7">
    <source>
        <dbReference type="ARBA" id="ARBA00023065"/>
    </source>
</evidence>